<dbReference type="PROSITE" id="PS50987">
    <property type="entry name" value="HTH_ARSR_2"/>
    <property type="match status" value="1"/>
</dbReference>
<organism evidence="2 3">
    <name type="scientific">Bartonella birtlesii LL-WM9</name>
    <dbReference type="NCBI Taxonomy" id="1094552"/>
    <lineage>
        <taxon>Bacteria</taxon>
        <taxon>Pseudomonadati</taxon>
        <taxon>Pseudomonadota</taxon>
        <taxon>Alphaproteobacteria</taxon>
        <taxon>Hyphomicrobiales</taxon>
        <taxon>Bartonellaceae</taxon>
        <taxon>Bartonella</taxon>
    </lineage>
</organism>
<dbReference type="Gene3D" id="3.40.50.150">
    <property type="entry name" value="Vaccinia Virus protein VP39"/>
    <property type="match status" value="1"/>
</dbReference>
<dbReference type="InterPro" id="IPR029063">
    <property type="entry name" value="SAM-dependent_MTases_sf"/>
</dbReference>
<dbReference type="GO" id="GO:0003700">
    <property type="term" value="F:DNA-binding transcription factor activity"/>
    <property type="evidence" value="ECO:0007669"/>
    <property type="project" value="InterPro"/>
</dbReference>
<dbReference type="PATRIC" id="fig|1094552.3.peg.1465"/>
<accession>J1ITR0</accession>
<dbReference type="Pfam" id="PF01022">
    <property type="entry name" value="HTH_5"/>
    <property type="match status" value="1"/>
</dbReference>
<dbReference type="AlphaFoldDB" id="J1ITR0"/>
<reference evidence="2 3" key="1">
    <citation type="submission" date="2012-03" db="EMBL/GenBank/DDBJ databases">
        <title>The Genome Sequence of Bartonella birtlesii LL-WM9.</title>
        <authorList>
            <consortium name="The Broad Institute Genome Sequencing Platform"/>
            <consortium name="The Broad Institute Genome Sequencing Center for Infectious Disease"/>
            <person name="Feldgarden M."/>
            <person name="Kirby J."/>
            <person name="Kosoy M."/>
            <person name="Birtles R."/>
            <person name="Probert W.S."/>
            <person name="Chiaraviglio L."/>
            <person name="Young S.K."/>
            <person name="Zeng Q."/>
            <person name="Gargeya S."/>
            <person name="Fitzgerald M."/>
            <person name="Haas B."/>
            <person name="Abouelleil A."/>
            <person name="Alvarado L."/>
            <person name="Arachchi H.M."/>
            <person name="Berlin A."/>
            <person name="Chapman S.B."/>
            <person name="Gearin G."/>
            <person name="Goldberg J."/>
            <person name="Griggs A."/>
            <person name="Gujja S."/>
            <person name="Hansen M."/>
            <person name="Heiman D."/>
            <person name="Howarth C."/>
            <person name="Larimer J."/>
            <person name="Lui A."/>
            <person name="MacDonald P.J.P."/>
            <person name="McCowen C."/>
            <person name="Montmayeur A."/>
            <person name="Murphy C."/>
            <person name="Neiman D."/>
            <person name="Pearson M."/>
            <person name="Priest M."/>
            <person name="Roberts A."/>
            <person name="Saif S."/>
            <person name="Shea T."/>
            <person name="Sisk P."/>
            <person name="Stolte C."/>
            <person name="Sykes S."/>
            <person name="Wortman J."/>
            <person name="Nusbaum C."/>
            <person name="Birren B."/>
        </authorList>
    </citation>
    <scope>NUCLEOTIDE SEQUENCE [LARGE SCALE GENOMIC DNA]</scope>
    <source>
        <strain evidence="2 3">LL-WM9</strain>
    </source>
</reference>
<dbReference type="EMBL" id="AIMC01000032">
    <property type="protein sequence ID" value="EJF74937.1"/>
    <property type="molecule type" value="Genomic_DNA"/>
</dbReference>
<dbReference type="InterPro" id="IPR036390">
    <property type="entry name" value="WH_DNA-bd_sf"/>
</dbReference>
<protein>
    <recommendedName>
        <fullName evidence="1">HTH arsR-type domain-containing protein</fullName>
    </recommendedName>
</protein>
<keyword evidence="3" id="KW-1185">Reference proteome</keyword>
<dbReference type="InterPro" id="IPR036388">
    <property type="entry name" value="WH-like_DNA-bd_sf"/>
</dbReference>
<dbReference type="HOGENOM" id="CLU_063642_0_0_5"/>
<dbReference type="RefSeq" id="WP_006590225.1">
    <property type="nucleotide sequence ID" value="NZ_JH725078.1"/>
</dbReference>
<sequence>MKKIENLDAMIGLLKTMAKASCLRILALLCHEDLTISNLSFILCQSQSYVWRHLHSLCEAGLITCYQKGKKNYFKFCHSCWSKDIVMTVLAALQKHEVILAHDLERLLDVKKIVQKNEKEDFLRNAAQWETFRLSYSADHVVESVLLKIIGDKPFETMLSVGINASSVLKWFSGLYRRSVEITLESDVFQLSVGEETFDLVFLNWALHFLKSPEMFLHEAARVLRPQGRLLIVDFVAHEVDFLYSDYAHMQRGFLGLQVEQWLKNAGLVLEQKLCLTSMQNKNNEGHMVAVWLARDPRMLIDDIKDKKVDFA</sequence>
<dbReference type="InterPro" id="IPR011991">
    <property type="entry name" value="ArsR-like_HTH"/>
</dbReference>
<proteinExistence type="predicted"/>
<name>J1ITR0_9HYPH</name>
<dbReference type="GO" id="GO:0008757">
    <property type="term" value="F:S-adenosylmethionine-dependent methyltransferase activity"/>
    <property type="evidence" value="ECO:0007669"/>
    <property type="project" value="InterPro"/>
</dbReference>
<gene>
    <name evidence="2" type="ORF">ME7_01308</name>
</gene>
<comment type="caution">
    <text evidence="2">The sequence shown here is derived from an EMBL/GenBank/DDBJ whole genome shotgun (WGS) entry which is preliminary data.</text>
</comment>
<evidence type="ECO:0000313" key="3">
    <source>
        <dbReference type="Proteomes" id="UP000008748"/>
    </source>
</evidence>
<dbReference type="SUPFAM" id="SSF46785">
    <property type="entry name" value="Winged helix' DNA-binding domain"/>
    <property type="match status" value="1"/>
</dbReference>
<evidence type="ECO:0000259" key="1">
    <source>
        <dbReference type="PROSITE" id="PS50987"/>
    </source>
</evidence>
<dbReference type="CDD" id="cd00090">
    <property type="entry name" value="HTH_ARSR"/>
    <property type="match status" value="1"/>
</dbReference>
<feature type="domain" description="HTH arsR-type" evidence="1">
    <location>
        <begin position="2"/>
        <end position="101"/>
    </location>
</feature>
<dbReference type="SUPFAM" id="SSF53335">
    <property type="entry name" value="S-adenosyl-L-methionine-dependent methyltransferases"/>
    <property type="match status" value="1"/>
</dbReference>
<dbReference type="SMART" id="SM00418">
    <property type="entry name" value="HTH_ARSR"/>
    <property type="match status" value="1"/>
</dbReference>
<dbReference type="Pfam" id="PF08241">
    <property type="entry name" value="Methyltransf_11"/>
    <property type="match status" value="1"/>
</dbReference>
<dbReference type="Proteomes" id="UP000008748">
    <property type="component" value="Unassembled WGS sequence"/>
</dbReference>
<evidence type="ECO:0000313" key="2">
    <source>
        <dbReference type="EMBL" id="EJF74937.1"/>
    </source>
</evidence>
<dbReference type="Gene3D" id="1.10.10.10">
    <property type="entry name" value="Winged helix-like DNA-binding domain superfamily/Winged helix DNA-binding domain"/>
    <property type="match status" value="1"/>
</dbReference>
<dbReference type="InterPro" id="IPR001845">
    <property type="entry name" value="HTH_ArsR_DNA-bd_dom"/>
</dbReference>
<dbReference type="InterPro" id="IPR013216">
    <property type="entry name" value="Methyltransf_11"/>
</dbReference>
<dbReference type="CDD" id="cd02440">
    <property type="entry name" value="AdoMet_MTases"/>
    <property type="match status" value="1"/>
</dbReference>